<protein>
    <submittedName>
        <fullName evidence="2">Uncharacterized protein</fullName>
    </submittedName>
</protein>
<feature type="compositionally biased region" description="Acidic residues" evidence="1">
    <location>
        <begin position="337"/>
        <end position="348"/>
    </location>
</feature>
<keyword evidence="3" id="KW-1185">Reference proteome</keyword>
<feature type="compositionally biased region" description="Acidic residues" evidence="1">
    <location>
        <begin position="462"/>
        <end position="472"/>
    </location>
</feature>
<dbReference type="Proteomes" id="UP001054837">
    <property type="component" value="Unassembled WGS sequence"/>
</dbReference>
<organism evidence="2 3">
    <name type="scientific">Caerostris darwini</name>
    <dbReference type="NCBI Taxonomy" id="1538125"/>
    <lineage>
        <taxon>Eukaryota</taxon>
        <taxon>Metazoa</taxon>
        <taxon>Ecdysozoa</taxon>
        <taxon>Arthropoda</taxon>
        <taxon>Chelicerata</taxon>
        <taxon>Arachnida</taxon>
        <taxon>Araneae</taxon>
        <taxon>Araneomorphae</taxon>
        <taxon>Entelegynae</taxon>
        <taxon>Araneoidea</taxon>
        <taxon>Araneidae</taxon>
        <taxon>Caerostris</taxon>
    </lineage>
</organism>
<feature type="compositionally biased region" description="Basic and acidic residues" evidence="1">
    <location>
        <begin position="541"/>
        <end position="561"/>
    </location>
</feature>
<feature type="compositionally biased region" description="Basic and acidic residues" evidence="1">
    <location>
        <begin position="425"/>
        <end position="437"/>
    </location>
</feature>
<evidence type="ECO:0000256" key="1">
    <source>
        <dbReference type="SAM" id="MobiDB-lite"/>
    </source>
</evidence>
<feature type="compositionally biased region" description="Basic and acidic residues" evidence="1">
    <location>
        <begin position="162"/>
        <end position="273"/>
    </location>
</feature>
<feature type="compositionally biased region" description="Basic and acidic residues" evidence="1">
    <location>
        <begin position="485"/>
        <end position="511"/>
    </location>
</feature>
<feature type="compositionally biased region" description="Basic and acidic residues" evidence="1">
    <location>
        <begin position="310"/>
        <end position="320"/>
    </location>
</feature>
<sequence>MNTWKRQQEMIHLAYNNQTMLNRLLDCHTYYNRSKLEDDYVESQKYKEYVSKYPKDWREILQKIKVLQKHIRNKVIGERTGKYKPGTTREIDKWTLEKETQEILKQRREVQKENEAKKKAHLAKLKHMTEAKERKKRNIEYIETSKKWREARQERLRLAEKREKEKKEREAEKKRLEDEKFRQRTEKAKQAAEKFKKRKIAMEKEIKVEKETKPIKKTKDSAGRTRQKLKLEEWKRKKKEREEKEKKKDRKPEGKSQKSSKTERGREDHEDRKKQSRQRKAKVSGDEGTESDKGESNKYKKSASTDDEIETKAKDKKSSERSLGYHLSEEGRLEELLVSEEEEEEIPEVPEKDKTLSPETEKGGTETRKDVGKGKAPPEKGRRTSSEVRIGYHLSEEGKLEDLIVSEEEEEETSKPNKTSSPATEKQKSDKVDSGKEKGKRKSSQVRIGYHLSKEGKLEDLVVSEDEEEEIPEPDRKSRSATRKGKSEKVDAGKEKESTSKAESGRRKSSEVRIGFHLSEEGKLEDLIVSEEEEEEDEKVEDVHSDKGSKSDEKKDQEEKK</sequence>
<name>A0AAV4U330_9ARAC</name>
<evidence type="ECO:0000313" key="2">
    <source>
        <dbReference type="EMBL" id="GIY52142.1"/>
    </source>
</evidence>
<reference evidence="2 3" key="1">
    <citation type="submission" date="2021-06" db="EMBL/GenBank/DDBJ databases">
        <title>Caerostris darwini draft genome.</title>
        <authorList>
            <person name="Kono N."/>
            <person name="Arakawa K."/>
        </authorList>
    </citation>
    <scope>NUCLEOTIDE SEQUENCE [LARGE SCALE GENOMIC DNA]</scope>
</reference>
<accession>A0AAV4U330</accession>
<comment type="caution">
    <text evidence="2">The sequence shown here is derived from an EMBL/GenBank/DDBJ whole genome shotgun (WGS) entry which is preliminary data.</text>
</comment>
<feature type="compositionally biased region" description="Acidic residues" evidence="1">
    <location>
        <begin position="528"/>
        <end position="540"/>
    </location>
</feature>
<feature type="compositionally biased region" description="Basic and acidic residues" evidence="1">
    <location>
        <begin position="349"/>
        <end position="386"/>
    </location>
</feature>
<gene>
    <name evidence="2" type="primary">AVEN_183303_1</name>
    <name evidence="2" type="ORF">CDAR_432341</name>
</gene>
<dbReference type="AlphaFoldDB" id="A0AAV4U330"/>
<proteinExistence type="predicted"/>
<dbReference type="EMBL" id="BPLQ01010632">
    <property type="protein sequence ID" value="GIY52142.1"/>
    <property type="molecule type" value="Genomic_DNA"/>
</dbReference>
<feature type="region of interest" description="Disordered" evidence="1">
    <location>
        <begin position="162"/>
        <end position="561"/>
    </location>
</feature>
<evidence type="ECO:0000313" key="3">
    <source>
        <dbReference type="Proteomes" id="UP001054837"/>
    </source>
</evidence>